<dbReference type="OMA" id="IFECTRT"/>
<feature type="binding site" evidence="3">
    <location>
        <position position="83"/>
    </location>
    <ligand>
        <name>Mg(2+)</name>
        <dbReference type="ChEBI" id="CHEBI:18420"/>
    </ligand>
</feature>
<feature type="non-terminal residue" evidence="6">
    <location>
        <position position="1"/>
    </location>
</feature>
<evidence type="ECO:0000256" key="3">
    <source>
        <dbReference type="PIRSR" id="PIRSR605959-3"/>
    </source>
</evidence>
<keyword evidence="4" id="KW-0585">Phenylalanine catabolism</keyword>
<comment type="catalytic activity">
    <reaction evidence="4">
        <text>4-fumarylacetoacetate + H2O = acetoacetate + fumarate + H(+)</text>
        <dbReference type="Rhea" id="RHEA:10244"/>
        <dbReference type="ChEBI" id="CHEBI:13705"/>
        <dbReference type="ChEBI" id="CHEBI:15377"/>
        <dbReference type="ChEBI" id="CHEBI:15378"/>
        <dbReference type="ChEBI" id="CHEBI:18034"/>
        <dbReference type="ChEBI" id="CHEBI:29806"/>
        <dbReference type="EC" id="3.7.1.2"/>
    </reaction>
</comment>
<evidence type="ECO:0000313" key="7">
    <source>
        <dbReference type="Proteomes" id="UP000258309"/>
    </source>
</evidence>
<dbReference type="SUPFAM" id="SSF56529">
    <property type="entry name" value="FAH"/>
    <property type="match status" value="1"/>
</dbReference>
<keyword evidence="4" id="KW-0378">Hydrolase</keyword>
<dbReference type="AlphaFoldDB" id="A0A3E2HI16"/>
<dbReference type="GO" id="GO:0004334">
    <property type="term" value="F:fumarylacetoacetase activity"/>
    <property type="evidence" value="ECO:0007669"/>
    <property type="project" value="UniProtKB-UniRule"/>
</dbReference>
<keyword evidence="7" id="KW-1185">Reference proteome</keyword>
<feature type="non-terminal residue" evidence="6">
    <location>
        <position position="273"/>
    </location>
</feature>
<evidence type="ECO:0000256" key="1">
    <source>
        <dbReference type="ARBA" id="ARBA00010211"/>
    </source>
</evidence>
<comment type="caution">
    <text evidence="6">The sequence shown here is derived from an EMBL/GenBank/DDBJ whole genome shotgun (WGS) entry which is preliminary data.</text>
</comment>
<feature type="binding site" evidence="3">
    <location>
        <position position="83"/>
    </location>
    <ligand>
        <name>Ca(2+)</name>
        <dbReference type="ChEBI" id="CHEBI:29108"/>
    </ligand>
</feature>
<dbReference type="GO" id="GO:0006559">
    <property type="term" value="P:L-phenylalanine catabolic process"/>
    <property type="evidence" value="ECO:0007669"/>
    <property type="project" value="UniProtKB-UniRule"/>
</dbReference>
<protein>
    <recommendedName>
        <fullName evidence="4">Fumarylacetoacetase</fullName>
        <ecNumber evidence="4">3.7.1.2</ecNumber>
    </recommendedName>
    <alternativeName>
        <fullName evidence="4">Fumarylacetoacetate hydrolase</fullName>
    </alternativeName>
</protein>
<feature type="binding site" evidence="3">
    <location>
        <position position="51"/>
    </location>
    <ligand>
        <name>Ca(2+)</name>
        <dbReference type="ChEBI" id="CHEBI:29108"/>
    </ligand>
</feature>
<name>A0A3E2HI16_SCYLI</name>
<dbReference type="GO" id="GO:1902000">
    <property type="term" value="P:homogentisate catabolic process"/>
    <property type="evidence" value="ECO:0007669"/>
    <property type="project" value="TreeGrafter"/>
</dbReference>
<dbReference type="GO" id="GO:0006572">
    <property type="term" value="P:L-tyrosine catabolic process"/>
    <property type="evidence" value="ECO:0007669"/>
    <property type="project" value="UniProtKB-UniRule"/>
</dbReference>
<feature type="domain" description="Fumarylacetoacetase-like C-terminal" evidence="5">
    <location>
        <begin position="4"/>
        <end position="245"/>
    </location>
</feature>
<dbReference type="GO" id="GO:0046872">
    <property type="term" value="F:metal ion binding"/>
    <property type="evidence" value="ECO:0007669"/>
    <property type="project" value="UniProtKB-UniRule"/>
</dbReference>
<organism evidence="6 7">
    <name type="scientific">Scytalidium lignicola</name>
    <name type="common">Hyphomycete</name>
    <dbReference type="NCBI Taxonomy" id="5539"/>
    <lineage>
        <taxon>Eukaryota</taxon>
        <taxon>Fungi</taxon>
        <taxon>Dikarya</taxon>
        <taxon>Ascomycota</taxon>
        <taxon>Pezizomycotina</taxon>
        <taxon>Leotiomycetes</taxon>
        <taxon>Leotiomycetes incertae sedis</taxon>
        <taxon>Scytalidium</taxon>
    </lineage>
</organism>
<feature type="binding site" evidence="3">
    <location>
        <position position="103"/>
    </location>
    <ligand>
        <name>Mg(2+)</name>
        <dbReference type="ChEBI" id="CHEBI:18420"/>
    </ligand>
</feature>
<feature type="binding site" evidence="3">
    <location>
        <position position="107"/>
    </location>
    <ligand>
        <name>Mg(2+)</name>
        <dbReference type="ChEBI" id="CHEBI:18420"/>
    </ligand>
</feature>
<comment type="similarity">
    <text evidence="1 4">Belongs to the FAH family.</text>
</comment>
<evidence type="ECO:0000313" key="6">
    <source>
        <dbReference type="EMBL" id="RFU33066.1"/>
    </source>
</evidence>
<dbReference type="Gene3D" id="3.90.850.10">
    <property type="entry name" value="Fumarylacetoacetase-like, C-terminal domain"/>
    <property type="match status" value="1"/>
</dbReference>
<dbReference type="STRING" id="5539.A0A3E2HI16"/>
<comment type="pathway">
    <text evidence="4">Amino-acid degradation; L-phenylalanine degradation; acetoacetate and fumarate from L-phenylalanine: step 6/6.</text>
</comment>
<keyword evidence="3 4" id="KW-0460">Magnesium</keyword>
<dbReference type="PANTHER" id="PTHR43069">
    <property type="entry name" value="FUMARYLACETOACETASE"/>
    <property type="match status" value="1"/>
</dbReference>
<feature type="binding site" evidence="2">
    <location>
        <position position="90"/>
    </location>
    <ligand>
        <name>substrate</name>
    </ligand>
</feature>
<dbReference type="Pfam" id="PF01557">
    <property type="entry name" value="FAA_hydrolase"/>
    <property type="match status" value="1"/>
</dbReference>
<gene>
    <name evidence="6" type="ORF">B7463_g3267</name>
</gene>
<keyword evidence="3 4" id="KW-0106">Calcium</keyword>
<keyword evidence="3 4" id="KW-0479">Metal-binding</keyword>
<dbReference type="EC" id="3.7.1.2" evidence="4"/>
<dbReference type="Proteomes" id="UP000258309">
    <property type="component" value="Unassembled WGS sequence"/>
</dbReference>
<sequence>MFSPPRAFSGRVSSIIPSGTPIVRPIGHLFQNGSTTKTFVAPTDELDVEVELGFFIGKPSEHFKRVPITEAEDYIFGVVMVNDWSTRDIQRTEDFPFAAFNAKNFASTISPWVVTLDALEPFRIKPEPRIEDDMLPYLTDPNDSTYDIPIKMDWRIAGTDEIFECTRTNLRNTYWTFKQMLTFQTLAGCPLRTGDLIATGTMTGPDLSSYCSLVEKTKAKTELITTPKGNKRFFVEDGDEINYTAWGGSDTSNAESGKVGFGECRGLILPAIL</sequence>
<dbReference type="OrthoDB" id="1924787at2759"/>
<evidence type="ECO:0000256" key="4">
    <source>
        <dbReference type="RuleBase" id="RU366008"/>
    </source>
</evidence>
<reference evidence="6 7" key="1">
    <citation type="submission" date="2018-05" db="EMBL/GenBank/DDBJ databases">
        <title>Draft genome sequence of Scytalidium lignicola DSM 105466, a ubiquitous saprotrophic fungus.</title>
        <authorList>
            <person name="Buettner E."/>
            <person name="Gebauer A.M."/>
            <person name="Hofrichter M."/>
            <person name="Liers C."/>
            <person name="Kellner H."/>
        </authorList>
    </citation>
    <scope>NUCLEOTIDE SEQUENCE [LARGE SCALE GENOMIC DNA]</scope>
    <source>
        <strain evidence="6 7">DSM 105466</strain>
    </source>
</reference>
<comment type="cofactor">
    <cofactor evidence="4">
        <name>Mg(2+)</name>
        <dbReference type="ChEBI" id="CHEBI:18420"/>
    </cofactor>
    <cofactor evidence="4">
        <name>Ca(2+)</name>
        <dbReference type="ChEBI" id="CHEBI:29108"/>
    </cofactor>
</comment>
<feature type="binding site" evidence="3">
    <location>
        <position position="49"/>
    </location>
    <ligand>
        <name>Ca(2+)</name>
        <dbReference type="ChEBI" id="CHEBI:29108"/>
    </ligand>
</feature>
<evidence type="ECO:0000256" key="2">
    <source>
        <dbReference type="PIRSR" id="PIRSR605959-2"/>
    </source>
</evidence>
<dbReference type="InterPro" id="IPR005959">
    <property type="entry name" value="Fumarylacetoacetase"/>
</dbReference>
<dbReference type="InterPro" id="IPR036663">
    <property type="entry name" value="Fumarylacetoacetase_C_sf"/>
</dbReference>
<evidence type="ECO:0000259" key="5">
    <source>
        <dbReference type="Pfam" id="PF01557"/>
    </source>
</evidence>
<feature type="binding site" evidence="2">
    <location>
        <position position="201"/>
    </location>
    <ligand>
        <name>substrate</name>
    </ligand>
</feature>
<dbReference type="UniPathway" id="UPA00139">
    <property type="reaction ID" value="UER00341"/>
</dbReference>
<accession>A0A3E2HI16</accession>
<dbReference type="InterPro" id="IPR011234">
    <property type="entry name" value="Fumarylacetoacetase-like_C"/>
</dbReference>
<dbReference type="EMBL" id="NCSJ02000042">
    <property type="protein sequence ID" value="RFU33066.1"/>
    <property type="molecule type" value="Genomic_DNA"/>
</dbReference>
<dbReference type="PANTHER" id="PTHR43069:SF2">
    <property type="entry name" value="FUMARYLACETOACETASE"/>
    <property type="match status" value="1"/>
</dbReference>
<proteinExistence type="inferred from homology"/>
<keyword evidence="4" id="KW-0828">Tyrosine catabolism</keyword>